<gene>
    <name evidence="1" type="ORF">ESCO41_00066</name>
</gene>
<dbReference type="Gene3D" id="3.30.40.220">
    <property type="match status" value="1"/>
</dbReference>
<keyword evidence="2" id="KW-1185">Reference proteome</keyword>
<proteinExistence type="predicted"/>
<dbReference type="Proteomes" id="UP000222601">
    <property type="component" value="Segment"/>
</dbReference>
<name>A0A1U9WR12_9CAUD</name>
<evidence type="ECO:0000313" key="1">
    <source>
        <dbReference type="EMBL" id="AQY55293.1"/>
    </source>
</evidence>
<protein>
    <recommendedName>
        <fullName evidence="3">HNH endonuclease</fullName>
    </recommendedName>
</protein>
<organism evidence="1">
    <name type="scientific">Escherichia phage vB_EcoS_ESCO41</name>
    <dbReference type="NCBI Taxonomy" id="2496547"/>
    <lineage>
        <taxon>Viruses</taxon>
        <taxon>Duplodnaviria</taxon>
        <taxon>Heunggongvirae</taxon>
        <taxon>Uroviricota</taxon>
        <taxon>Caudoviricetes</taxon>
        <taxon>Drexlerviridae</taxon>
        <taxon>Nouzillyvirus</taxon>
        <taxon>Nouzillyvirus ESCO41</taxon>
    </lineage>
</organism>
<dbReference type="EMBL" id="KY619305">
    <property type="protein sequence ID" value="AQY55293.1"/>
    <property type="molecule type" value="Genomic_DNA"/>
</dbReference>
<evidence type="ECO:0000313" key="2">
    <source>
        <dbReference type="Proteomes" id="UP000222601"/>
    </source>
</evidence>
<sequence length="169" mass="19985">MFRVCKKCGVEKPFELFCKHKQCKNGITHECKECSEARRVPLDPKEKADYDKRRYERSRDSHLKMMSENNELYKMRHYIASDKKKGFVSDINIEYCIIKMNEPCHYCGHIDTPANGLDRIDNSIGHVKSNLVPCCRLCNMTRGDRWSHEDFIKYISPSIKLFRREENVS</sequence>
<reference evidence="1" key="1">
    <citation type="submission" date="2017-02" db="EMBL/GenBank/DDBJ databases">
        <title>Characterization of a new coliphage vB_EcoS_ESCO41.</title>
        <authorList>
            <person name="Trotereau A."/>
            <person name="Schouler C."/>
        </authorList>
    </citation>
    <scope>NUCLEOTIDE SEQUENCE [LARGE SCALE GENOMIC DNA]</scope>
</reference>
<evidence type="ECO:0008006" key="3">
    <source>
        <dbReference type="Google" id="ProtNLM"/>
    </source>
</evidence>
<accession>A0A1U9WR12</accession>